<keyword evidence="8" id="KW-1185">Reference proteome</keyword>
<dbReference type="AlphaFoldDB" id="A0A840F9J3"/>
<proteinExistence type="predicted"/>
<name>A0A840F9J3_9ACTN</name>
<accession>A0A840F9J3</accession>
<dbReference type="PANTHER" id="PTHR20854">
    <property type="entry name" value="INOSITOL MONOPHOSPHATASE"/>
    <property type="match status" value="1"/>
</dbReference>
<keyword evidence="5 6" id="KW-0460">Magnesium</keyword>
<dbReference type="PROSITE" id="PS00630">
    <property type="entry name" value="IMP_2"/>
    <property type="match status" value="1"/>
</dbReference>
<evidence type="ECO:0000256" key="4">
    <source>
        <dbReference type="ARBA" id="ARBA00022801"/>
    </source>
</evidence>
<comment type="catalytic activity">
    <reaction evidence="1">
        <text>a myo-inositol phosphate + H2O = myo-inositol + phosphate</text>
        <dbReference type="Rhea" id="RHEA:24056"/>
        <dbReference type="ChEBI" id="CHEBI:15377"/>
        <dbReference type="ChEBI" id="CHEBI:17268"/>
        <dbReference type="ChEBI" id="CHEBI:43474"/>
        <dbReference type="ChEBI" id="CHEBI:84139"/>
        <dbReference type="EC" id="3.1.3.25"/>
    </reaction>
</comment>
<feature type="binding site" evidence="6">
    <location>
        <position position="93"/>
    </location>
    <ligand>
        <name>Mg(2+)</name>
        <dbReference type="ChEBI" id="CHEBI:18420"/>
        <label>2</label>
    </ligand>
</feature>
<dbReference type="PROSITE" id="PS00629">
    <property type="entry name" value="IMP_1"/>
    <property type="match status" value="1"/>
</dbReference>
<gene>
    <name evidence="7" type="ORF">BKA16_003382</name>
</gene>
<dbReference type="Gene3D" id="3.40.190.80">
    <property type="match status" value="1"/>
</dbReference>
<evidence type="ECO:0000256" key="6">
    <source>
        <dbReference type="PIRSR" id="PIRSR600760-2"/>
    </source>
</evidence>
<feature type="binding site" evidence="6">
    <location>
        <position position="221"/>
    </location>
    <ligand>
        <name>Mg(2+)</name>
        <dbReference type="ChEBI" id="CHEBI:18420"/>
        <label>1</label>
        <note>catalytic</note>
    </ligand>
</feature>
<keyword evidence="4 7" id="KW-0378">Hydrolase</keyword>
<evidence type="ECO:0000256" key="5">
    <source>
        <dbReference type="ARBA" id="ARBA00022842"/>
    </source>
</evidence>
<evidence type="ECO:0000256" key="2">
    <source>
        <dbReference type="ARBA" id="ARBA00013106"/>
    </source>
</evidence>
<dbReference type="GO" id="GO:0046872">
    <property type="term" value="F:metal ion binding"/>
    <property type="evidence" value="ECO:0007669"/>
    <property type="project" value="UniProtKB-KW"/>
</dbReference>
<evidence type="ECO:0000256" key="1">
    <source>
        <dbReference type="ARBA" id="ARBA00001033"/>
    </source>
</evidence>
<reference evidence="7 8" key="1">
    <citation type="submission" date="2020-08" db="EMBL/GenBank/DDBJ databases">
        <title>Sequencing the genomes of 1000 actinobacteria strains.</title>
        <authorList>
            <person name="Klenk H.-P."/>
        </authorList>
    </citation>
    <scope>NUCLEOTIDE SEQUENCE [LARGE SCALE GENOMIC DNA]</scope>
    <source>
        <strain evidence="7 8">DSM 45298</strain>
    </source>
</reference>
<evidence type="ECO:0000256" key="3">
    <source>
        <dbReference type="ARBA" id="ARBA00022723"/>
    </source>
</evidence>
<comment type="cofactor">
    <cofactor evidence="6">
        <name>Mg(2+)</name>
        <dbReference type="ChEBI" id="CHEBI:18420"/>
    </cofactor>
</comment>
<dbReference type="EMBL" id="JACIFP010000001">
    <property type="protein sequence ID" value="MBB4136830.1"/>
    <property type="molecule type" value="Genomic_DNA"/>
</dbReference>
<feature type="binding site" evidence="6">
    <location>
        <position position="90"/>
    </location>
    <ligand>
        <name>Mg(2+)</name>
        <dbReference type="ChEBI" id="CHEBI:18420"/>
        <label>2</label>
    </ligand>
</feature>
<dbReference type="Proteomes" id="UP000551501">
    <property type="component" value="Unassembled WGS sequence"/>
</dbReference>
<dbReference type="SUPFAM" id="SSF56655">
    <property type="entry name" value="Carbohydrate phosphatase"/>
    <property type="match status" value="1"/>
</dbReference>
<sequence>MSAMPPRADLDLPRLLAAAERVLDSVEQTFSDGLGAPRAVGKSGDDFATEVDLSLERRIALELQDRTGIGVHGEEFGGPPADSGPVWILDPIDGTYNYSVGLPLAAMLLALAVDGEPVLGLTRLPLLNQRYAGVVGGGFTANGVAADPLPPTPLTTAVIGCGAFNVRSGGRYPGAGRAELYGALSHRARRLRMTGSTGTDMAYVAAGIFGGAVSFSYHAWDNAAGAALVRAAGGVATDVHGEPWRVGSASLVTGGPRLHEELLQVIADSGVADDDETDESKVDQ</sequence>
<feature type="binding site" evidence="6">
    <location>
        <position position="74"/>
    </location>
    <ligand>
        <name>Mg(2+)</name>
        <dbReference type="ChEBI" id="CHEBI:18420"/>
        <label>1</label>
        <note>catalytic</note>
    </ligand>
</feature>
<dbReference type="InterPro" id="IPR000760">
    <property type="entry name" value="Inositol_monophosphatase-like"/>
</dbReference>
<dbReference type="PRINTS" id="PR00377">
    <property type="entry name" value="IMPHPHTASES"/>
</dbReference>
<feature type="binding site" evidence="6">
    <location>
        <position position="92"/>
    </location>
    <ligand>
        <name>Mg(2+)</name>
        <dbReference type="ChEBI" id="CHEBI:18420"/>
        <label>1</label>
        <note>catalytic</note>
    </ligand>
</feature>
<evidence type="ECO:0000313" key="7">
    <source>
        <dbReference type="EMBL" id="MBB4136830.1"/>
    </source>
</evidence>
<evidence type="ECO:0000313" key="8">
    <source>
        <dbReference type="Proteomes" id="UP000551501"/>
    </source>
</evidence>
<dbReference type="InterPro" id="IPR020550">
    <property type="entry name" value="Inositol_monophosphatase_CS"/>
</dbReference>
<comment type="caution">
    <text evidence="7">The sequence shown here is derived from an EMBL/GenBank/DDBJ whole genome shotgun (WGS) entry which is preliminary data.</text>
</comment>
<dbReference type="GO" id="GO:0007165">
    <property type="term" value="P:signal transduction"/>
    <property type="evidence" value="ECO:0007669"/>
    <property type="project" value="TreeGrafter"/>
</dbReference>
<dbReference type="GO" id="GO:0008934">
    <property type="term" value="F:inositol monophosphate 1-phosphatase activity"/>
    <property type="evidence" value="ECO:0007669"/>
    <property type="project" value="TreeGrafter"/>
</dbReference>
<keyword evidence="3 6" id="KW-0479">Metal-binding</keyword>
<dbReference type="CDD" id="cd01637">
    <property type="entry name" value="IMPase_like"/>
    <property type="match status" value="1"/>
</dbReference>
<dbReference type="Gene3D" id="3.30.540.10">
    <property type="entry name" value="Fructose-1,6-Bisphosphatase, subunit A, domain 1"/>
    <property type="match status" value="1"/>
</dbReference>
<dbReference type="Pfam" id="PF00459">
    <property type="entry name" value="Inositol_P"/>
    <property type="match status" value="1"/>
</dbReference>
<organism evidence="7 8">
    <name type="scientific">Gordonia humi</name>
    <dbReference type="NCBI Taxonomy" id="686429"/>
    <lineage>
        <taxon>Bacteria</taxon>
        <taxon>Bacillati</taxon>
        <taxon>Actinomycetota</taxon>
        <taxon>Actinomycetes</taxon>
        <taxon>Mycobacteriales</taxon>
        <taxon>Gordoniaceae</taxon>
        <taxon>Gordonia</taxon>
    </lineage>
</organism>
<dbReference type="GO" id="GO:0006020">
    <property type="term" value="P:inositol metabolic process"/>
    <property type="evidence" value="ECO:0007669"/>
    <property type="project" value="TreeGrafter"/>
</dbReference>
<dbReference type="PANTHER" id="PTHR20854:SF4">
    <property type="entry name" value="INOSITOL-1-MONOPHOSPHATASE-RELATED"/>
    <property type="match status" value="1"/>
</dbReference>
<protein>
    <recommendedName>
        <fullName evidence="2">inositol-phosphate phosphatase</fullName>
        <ecNumber evidence="2">3.1.3.25</ecNumber>
    </recommendedName>
</protein>
<dbReference type="InterPro" id="IPR020583">
    <property type="entry name" value="Inositol_monoP_metal-BS"/>
</dbReference>
<dbReference type="GO" id="GO:0046854">
    <property type="term" value="P:phosphatidylinositol phosphate biosynthetic process"/>
    <property type="evidence" value="ECO:0007669"/>
    <property type="project" value="InterPro"/>
</dbReference>
<dbReference type="EC" id="3.1.3.25" evidence="2"/>